<feature type="region of interest" description="Disordered" evidence="1">
    <location>
        <begin position="1"/>
        <end position="34"/>
    </location>
</feature>
<dbReference type="OrthoDB" id="3069925at2759"/>
<accession>A0A9P6CNI7</accession>
<feature type="region of interest" description="Disordered" evidence="1">
    <location>
        <begin position="179"/>
        <end position="221"/>
    </location>
</feature>
<dbReference type="Pfam" id="PF01693">
    <property type="entry name" value="Cauli_VI"/>
    <property type="match status" value="1"/>
</dbReference>
<protein>
    <recommendedName>
        <fullName evidence="2">Ribonuclease H1 N-terminal domain-containing protein</fullName>
    </recommendedName>
</protein>
<organism evidence="3 4">
    <name type="scientific">Pholiota conissans</name>
    <dbReference type="NCBI Taxonomy" id="109636"/>
    <lineage>
        <taxon>Eukaryota</taxon>
        <taxon>Fungi</taxon>
        <taxon>Dikarya</taxon>
        <taxon>Basidiomycota</taxon>
        <taxon>Agaricomycotina</taxon>
        <taxon>Agaricomycetes</taxon>
        <taxon>Agaricomycetidae</taxon>
        <taxon>Agaricales</taxon>
        <taxon>Agaricineae</taxon>
        <taxon>Strophariaceae</taxon>
        <taxon>Pholiota</taxon>
    </lineage>
</organism>
<dbReference type="Gene3D" id="3.40.970.10">
    <property type="entry name" value="Ribonuclease H1, N-terminal domain"/>
    <property type="match status" value="1"/>
</dbReference>
<dbReference type="EMBL" id="MU155433">
    <property type="protein sequence ID" value="KAF9473556.1"/>
    <property type="molecule type" value="Genomic_DNA"/>
</dbReference>
<name>A0A9P6CNI7_9AGAR</name>
<reference evidence="3" key="1">
    <citation type="submission" date="2020-11" db="EMBL/GenBank/DDBJ databases">
        <authorList>
            <consortium name="DOE Joint Genome Institute"/>
            <person name="Ahrendt S."/>
            <person name="Riley R."/>
            <person name="Andreopoulos W."/>
            <person name="Labutti K."/>
            <person name="Pangilinan J."/>
            <person name="Ruiz-Duenas F.J."/>
            <person name="Barrasa J.M."/>
            <person name="Sanchez-Garcia M."/>
            <person name="Camarero S."/>
            <person name="Miyauchi S."/>
            <person name="Serrano A."/>
            <person name="Linde D."/>
            <person name="Babiker R."/>
            <person name="Drula E."/>
            <person name="Ayuso-Fernandez I."/>
            <person name="Pacheco R."/>
            <person name="Padilla G."/>
            <person name="Ferreira P."/>
            <person name="Barriuso J."/>
            <person name="Kellner H."/>
            <person name="Castanera R."/>
            <person name="Alfaro M."/>
            <person name="Ramirez L."/>
            <person name="Pisabarro A.G."/>
            <person name="Kuo A."/>
            <person name="Tritt A."/>
            <person name="Lipzen A."/>
            <person name="He G."/>
            <person name="Yan M."/>
            <person name="Ng V."/>
            <person name="Cullen D."/>
            <person name="Martin F."/>
            <person name="Rosso M.-N."/>
            <person name="Henrissat B."/>
            <person name="Hibbett D."/>
            <person name="Martinez A.T."/>
            <person name="Grigoriev I.V."/>
        </authorList>
    </citation>
    <scope>NUCLEOTIDE SEQUENCE</scope>
    <source>
        <strain evidence="3">CIRM-BRFM 674</strain>
    </source>
</reference>
<feature type="compositionally biased region" description="Low complexity" evidence="1">
    <location>
        <begin position="9"/>
        <end position="18"/>
    </location>
</feature>
<feature type="domain" description="Ribonuclease H1 N-terminal" evidence="2">
    <location>
        <begin position="79"/>
        <end position="119"/>
    </location>
</feature>
<evidence type="ECO:0000313" key="3">
    <source>
        <dbReference type="EMBL" id="KAF9473556.1"/>
    </source>
</evidence>
<dbReference type="SUPFAM" id="SSF55658">
    <property type="entry name" value="L9 N-domain-like"/>
    <property type="match status" value="1"/>
</dbReference>
<sequence>MSGLRTPYVSPSSSPSVSLRHHTNHASLSPEGQRNSFSLTLDQTVYAARQPISAAPPLYQKMKLEKRYEQLETKPGRNKAYVVFGGYELGVFYNWPATEIAIGNHPQGGCRGFKDREEACVAWYNWVHDAVLPDKLRYRLARDVFTRPTDDDLSIAGLHRPAYLASRREPEQFHVQTVVTGTGSHSSLPESTLDDYRAPNASSEAPTLLSGPAQASGSGDNDDNSAYMVLVGKSPGVYDTVAHAKSAMGPILGVASYSEVYNYTEGCIEFVRQYKSLNVARIS</sequence>
<dbReference type="AlphaFoldDB" id="A0A9P6CNI7"/>
<feature type="compositionally biased region" description="Polar residues" evidence="1">
    <location>
        <begin position="25"/>
        <end position="34"/>
    </location>
</feature>
<comment type="caution">
    <text evidence="3">The sequence shown here is derived from an EMBL/GenBank/DDBJ whole genome shotgun (WGS) entry which is preliminary data.</text>
</comment>
<feature type="compositionally biased region" description="Polar residues" evidence="1">
    <location>
        <begin position="179"/>
        <end position="190"/>
    </location>
</feature>
<proteinExistence type="predicted"/>
<evidence type="ECO:0000313" key="4">
    <source>
        <dbReference type="Proteomes" id="UP000807469"/>
    </source>
</evidence>
<gene>
    <name evidence="3" type="ORF">BDN70DRAFT_899673</name>
</gene>
<keyword evidence="4" id="KW-1185">Reference proteome</keyword>
<dbReference type="Proteomes" id="UP000807469">
    <property type="component" value="Unassembled WGS sequence"/>
</dbReference>
<dbReference type="InterPro" id="IPR011320">
    <property type="entry name" value="RNase_H1_N"/>
</dbReference>
<evidence type="ECO:0000256" key="1">
    <source>
        <dbReference type="SAM" id="MobiDB-lite"/>
    </source>
</evidence>
<evidence type="ECO:0000259" key="2">
    <source>
        <dbReference type="Pfam" id="PF01693"/>
    </source>
</evidence>
<dbReference type="InterPro" id="IPR037056">
    <property type="entry name" value="RNase_H1_N_sf"/>
</dbReference>
<dbReference type="InterPro" id="IPR009027">
    <property type="entry name" value="Ribosomal_bL9/RNase_H1_N"/>
</dbReference>